<sequence>MNQDLLKNNYLIVKNFLHEDTASDLYRELVDNGQQELHFVNDDFHGPCYNYQSPQAGKEFLYYFTRDMSDIAQERLFPTYAYLRLYKKDSFLIAHTDRPACEISVTIHLGSDQEWSLGLRNYITQEQYKVDLEPGDAVVYLGCVTPHWRVGNYQGENFGQMFLHYVRSRGPLAYCANDIDRTKPDGQWEDRLRENYATL</sequence>
<evidence type="ECO:0000313" key="2">
    <source>
        <dbReference type="Proteomes" id="UP000006523"/>
    </source>
</evidence>
<reference evidence="1 2" key="1">
    <citation type="journal article" date="2010" name="Environ. Microbiol.">
        <title>Genomic analysis of oceanic cyanobacterial myoviruses compared with T4-like myoviruses from diverse hosts and environments.</title>
        <authorList>
            <person name="Sullivan M.B."/>
            <person name="Huang K.H."/>
            <person name="Ignacio-Espinoza J.C."/>
            <person name="Berlin A.M."/>
            <person name="Kelly L."/>
            <person name="Weigele P.R."/>
            <person name="DeFrancesco A.S."/>
            <person name="Kern S.E."/>
            <person name="Thompson L.R."/>
            <person name="Young S."/>
            <person name="Yandava C."/>
            <person name="Fu R."/>
            <person name="Krastins B."/>
            <person name="Chase M."/>
            <person name="Sarracino D."/>
            <person name="Osburne M.S."/>
            <person name="Henn M.R."/>
            <person name="Chisholm S.W."/>
        </authorList>
    </citation>
    <scope>NUCLEOTIDE SEQUENCE [LARGE SCALE GENOMIC DNA]</scope>
    <source>
        <strain evidence="1">6501-1</strain>
    </source>
</reference>
<gene>
    <name evidence="1" type="ORF">SSM1_060</name>
</gene>
<proteinExistence type="predicted"/>
<name>E3SI67_9CAUD</name>
<protein>
    <submittedName>
        <fullName evidence="1">Ferrochelatase</fullName>
    </submittedName>
</protein>
<keyword evidence="2" id="KW-1185">Reference proteome</keyword>
<evidence type="ECO:0000313" key="1">
    <source>
        <dbReference type="EMBL" id="ADO97290.1"/>
    </source>
</evidence>
<dbReference type="OrthoDB" id="20119at10239"/>
<dbReference type="Proteomes" id="UP000006523">
    <property type="component" value="Segment"/>
</dbReference>
<organism evidence="1 2">
    <name type="scientific">Synechococcus phage S-SM1</name>
    <dbReference type="NCBI Taxonomy" id="444859"/>
    <lineage>
        <taxon>Viruses</taxon>
        <taxon>Duplodnaviria</taxon>
        <taxon>Heunggongvirae</taxon>
        <taxon>Uroviricota</taxon>
        <taxon>Caudoviricetes</taxon>
        <taxon>Pantevenvirales</taxon>
        <taxon>Kyanoviridae</taxon>
        <taxon>Thetisvirus</taxon>
        <taxon>Thetisvirus ssm1</taxon>
    </lineage>
</organism>
<dbReference type="GeneID" id="10327568"/>
<accession>E3SI67</accession>
<dbReference type="EMBL" id="GU071094">
    <property type="protein sequence ID" value="ADO97290.1"/>
    <property type="molecule type" value="Genomic_DNA"/>
</dbReference>
<dbReference type="RefSeq" id="YP_004322951.1">
    <property type="nucleotide sequence ID" value="NC_015282.1"/>
</dbReference>
<dbReference type="KEGG" id="vg:10327568"/>